<feature type="transmembrane region" description="Helical" evidence="7">
    <location>
        <begin position="244"/>
        <end position="263"/>
    </location>
</feature>
<dbReference type="SUPFAM" id="SSF103473">
    <property type="entry name" value="MFS general substrate transporter"/>
    <property type="match status" value="1"/>
</dbReference>
<dbReference type="PANTHER" id="PTHR23505">
    <property type="entry name" value="SPINSTER"/>
    <property type="match status" value="1"/>
</dbReference>
<sequence length="267" mass="28485">MTALFTATAALLYADQNLLAPNLTAIAEDFGFDDQQRDRLLGGFIAAAFFGVGAPAALLFGWLSDRVNRCRLLFAAVMLVSSIVQLSTGVGLALGQGIAGFVVSCVMLLTCREPLRGGTEAALQEHFQDHPEDFAYSEQMTWRKLGRLLLIKTNVLGLFGCLPWGMILVFLNDFMSQDKGLTVQQATLVLLVLGIGGGVGVVGGGCLGQWLYNRQKWSMPAFIGTCTILGVLPMYALLSDVASAMPLTIIMAMLTGALSGTVGPNMR</sequence>
<dbReference type="AlphaFoldDB" id="E1Z919"/>
<dbReference type="InParanoid" id="E1Z919"/>
<evidence type="ECO:0000256" key="5">
    <source>
        <dbReference type="ARBA" id="ARBA00023136"/>
    </source>
</evidence>
<dbReference type="InterPro" id="IPR020846">
    <property type="entry name" value="MFS_dom"/>
</dbReference>
<feature type="transmembrane region" description="Helical" evidence="7">
    <location>
        <begin position="70"/>
        <end position="87"/>
    </location>
</feature>
<feature type="transmembrane region" description="Helical" evidence="7">
    <location>
        <begin position="183"/>
        <end position="207"/>
    </location>
</feature>
<dbReference type="PROSITE" id="PS50850">
    <property type="entry name" value="MFS"/>
    <property type="match status" value="1"/>
</dbReference>
<dbReference type="KEGG" id="cvr:CHLNCDRAFT_142913"/>
<keyword evidence="10" id="KW-1185">Reference proteome</keyword>
<evidence type="ECO:0000256" key="1">
    <source>
        <dbReference type="ARBA" id="ARBA00004141"/>
    </source>
</evidence>
<evidence type="ECO:0000256" key="7">
    <source>
        <dbReference type="SAM" id="Phobius"/>
    </source>
</evidence>
<proteinExistence type="inferred from homology"/>
<feature type="transmembrane region" description="Helical" evidence="7">
    <location>
        <begin position="149"/>
        <end position="171"/>
    </location>
</feature>
<feature type="domain" description="Major facilitator superfamily (MFS) profile" evidence="8">
    <location>
        <begin position="1"/>
        <end position="267"/>
    </location>
</feature>
<comment type="similarity">
    <text evidence="6">Belongs to the major facilitator superfamily. Spinster (TC 2.A.1.49) family.</text>
</comment>
<dbReference type="Pfam" id="PF07690">
    <property type="entry name" value="MFS_1"/>
    <property type="match status" value="1"/>
</dbReference>
<keyword evidence="4 7" id="KW-1133">Transmembrane helix</keyword>
<evidence type="ECO:0000256" key="2">
    <source>
        <dbReference type="ARBA" id="ARBA00022448"/>
    </source>
</evidence>
<evidence type="ECO:0000256" key="6">
    <source>
        <dbReference type="ARBA" id="ARBA00024338"/>
    </source>
</evidence>
<dbReference type="PANTHER" id="PTHR23505:SF79">
    <property type="entry name" value="PROTEIN SPINSTER"/>
    <property type="match status" value="1"/>
</dbReference>
<dbReference type="OrthoDB" id="440755at2759"/>
<dbReference type="GO" id="GO:0022857">
    <property type="term" value="F:transmembrane transporter activity"/>
    <property type="evidence" value="ECO:0007669"/>
    <property type="project" value="InterPro"/>
</dbReference>
<dbReference type="GO" id="GO:0016020">
    <property type="term" value="C:membrane"/>
    <property type="evidence" value="ECO:0007669"/>
    <property type="project" value="UniProtKB-SubCell"/>
</dbReference>
<evidence type="ECO:0000313" key="10">
    <source>
        <dbReference type="Proteomes" id="UP000008141"/>
    </source>
</evidence>
<feature type="transmembrane region" description="Helical" evidence="7">
    <location>
        <begin position="40"/>
        <end position="63"/>
    </location>
</feature>
<organism evidence="10">
    <name type="scientific">Chlorella variabilis</name>
    <name type="common">Green alga</name>
    <dbReference type="NCBI Taxonomy" id="554065"/>
    <lineage>
        <taxon>Eukaryota</taxon>
        <taxon>Viridiplantae</taxon>
        <taxon>Chlorophyta</taxon>
        <taxon>core chlorophytes</taxon>
        <taxon>Trebouxiophyceae</taxon>
        <taxon>Chlorellales</taxon>
        <taxon>Chlorellaceae</taxon>
        <taxon>Chlorella clade</taxon>
        <taxon>Chlorella</taxon>
    </lineage>
</organism>
<evidence type="ECO:0000256" key="4">
    <source>
        <dbReference type="ARBA" id="ARBA00022989"/>
    </source>
</evidence>
<accession>E1Z919</accession>
<reference evidence="9 10" key="1">
    <citation type="journal article" date="2010" name="Plant Cell">
        <title>The Chlorella variabilis NC64A genome reveals adaptation to photosymbiosis, coevolution with viruses, and cryptic sex.</title>
        <authorList>
            <person name="Blanc G."/>
            <person name="Duncan G."/>
            <person name="Agarkova I."/>
            <person name="Borodovsky M."/>
            <person name="Gurnon J."/>
            <person name="Kuo A."/>
            <person name="Lindquist E."/>
            <person name="Lucas S."/>
            <person name="Pangilinan J."/>
            <person name="Polle J."/>
            <person name="Salamov A."/>
            <person name="Terry A."/>
            <person name="Yamada T."/>
            <person name="Dunigan D.D."/>
            <person name="Grigoriev I.V."/>
            <person name="Claverie J.M."/>
            <person name="Van Etten J.L."/>
        </authorList>
    </citation>
    <scope>NUCLEOTIDE SEQUENCE [LARGE SCALE GENOMIC DNA]</scope>
    <source>
        <strain evidence="9 10">NC64A</strain>
    </source>
</reference>
<keyword evidence="2" id="KW-0813">Transport</keyword>
<dbReference type="EMBL" id="GL433839">
    <property type="protein sequence ID" value="EFN57703.1"/>
    <property type="molecule type" value="Genomic_DNA"/>
</dbReference>
<dbReference type="GeneID" id="17356998"/>
<gene>
    <name evidence="9" type="ORF">CHLNCDRAFT_142913</name>
</gene>
<dbReference type="RefSeq" id="XP_005849805.1">
    <property type="nucleotide sequence ID" value="XM_005849743.1"/>
</dbReference>
<dbReference type="Proteomes" id="UP000008141">
    <property type="component" value="Unassembled WGS sequence"/>
</dbReference>
<name>E1Z919_CHLVA</name>
<evidence type="ECO:0000256" key="3">
    <source>
        <dbReference type="ARBA" id="ARBA00022692"/>
    </source>
</evidence>
<evidence type="ECO:0000259" key="8">
    <source>
        <dbReference type="PROSITE" id="PS50850"/>
    </source>
</evidence>
<dbReference type="eggNOG" id="KOG1330">
    <property type="taxonomic scope" value="Eukaryota"/>
</dbReference>
<evidence type="ECO:0000313" key="9">
    <source>
        <dbReference type="EMBL" id="EFN57703.1"/>
    </source>
</evidence>
<keyword evidence="5 7" id="KW-0472">Membrane</keyword>
<dbReference type="InterPro" id="IPR011701">
    <property type="entry name" value="MFS"/>
</dbReference>
<keyword evidence="3 7" id="KW-0812">Transmembrane</keyword>
<dbReference type="Gene3D" id="1.20.1250.20">
    <property type="entry name" value="MFS general substrate transporter like domains"/>
    <property type="match status" value="2"/>
</dbReference>
<dbReference type="InterPro" id="IPR044770">
    <property type="entry name" value="MFS_spinster-like"/>
</dbReference>
<feature type="transmembrane region" description="Helical" evidence="7">
    <location>
        <begin position="219"/>
        <end position="238"/>
    </location>
</feature>
<protein>
    <recommendedName>
        <fullName evidence="8">Major facilitator superfamily (MFS) profile domain-containing protein</fullName>
    </recommendedName>
</protein>
<comment type="subcellular location">
    <subcellularLocation>
        <location evidence="1">Membrane</location>
        <topology evidence="1">Multi-pass membrane protein</topology>
    </subcellularLocation>
</comment>
<dbReference type="InterPro" id="IPR036259">
    <property type="entry name" value="MFS_trans_sf"/>
</dbReference>